<dbReference type="WBParaSite" id="L893_g29889.t1">
    <property type="protein sequence ID" value="L893_g29889.t1"/>
    <property type="gene ID" value="L893_g29889"/>
</dbReference>
<reference evidence="3" key="1">
    <citation type="submission" date="2016-11" db="UniProtKB">
        <authorList>
            <consortium name="WormBaseParasite"/>
        </authorList>
    </citation>
    <scope>IDENTIFICATION</scope>
</reference>
<feature type="region of interest" description="Disordered" evidence="1">
    <location>
        <begin position="72"/>
        <end position="165"/>
    </location>
</feature>
<organism evidence="2 3">
    <name type="scientific">Steinernema glaseri</name>
    <dbReference type="NCBI Taxonomy" id="37863"/>
    <lineage>
        <taxon>Eukaryota</taxon>
        <taxon>Metazoa</taxon>
        <taxon>Ecdysozoa</taxon>
        <taxon>Nematoda</taxon>
        <taxon>Chromadorea</taxon>
        <taxon>Rhabditida</taxon>
        <taxon>Tylenchina</taxon>
        <taxon>Panagrolaimomorpha</taxon>
        <taxon>Strongyloidoidea</taxon>
        <taxon>Steinernematidae</taxon>
        <taxon>Steinernema</taxon>
    </lineage>
</organism>
<keyword evidence="2" id="KW-1185">Reference proteome</keyword>
<feature type="region of interest" description="Disordered" evidence="1">
    <location>
        <begin position="1"/>
        <end position="44"/>
    </location>
</feature>
<feature type="compositionally biased region" description="Acidic residues" evidence="1">
    <location>
        <begin position="127"/>
        <end position="137"/>
    </location>
</feature>
<evidence type="ECO:0000313" key="2">
    <source>
        <dbReference type="Proteomes" id="UP000095287"/>
    </source>
</evidence>
<feature type="compositionally biased region" description="Polar residues" evidence="1">
    <location>
        <begin position="152"/>
        <end position="165"/>
    </location>
</feature>
<feature type="compositionally biased region" description="Low complexity" evidence="1">
    <location>
        <begin position="18"/>
        <end position="36"/>
    </location>
</feature>
<proteinExistence type="predicted"/>
<evidence type="ECO:0000313" key="3">
    <source>
        <dbReference type="WBParaSite" id="L893_g29889.t1"/>
    </source>
</evidence>
<dbReference type="Proteomes" id="UP000095287">
    <property type="component" value="Unplaced"/>
</dbReference>
<sequence>MTPVKKLVDASVATEQLTPSSQSNSTPSTSNSSNRSAGQLGARFANQLLHRGRNPIVTVRADGSVVEINGTARSAGQKGLEAISATPTPLFRPEDISSRPSSSQFRENSKILVVNEFSIPSSAPPTSDEDIEDDQEMETISASVTKSEEESTLNQVSPIPSENVD</sequence>
<name>A0A1I7ZU99_9BILA</name>
<dbReference type="AlphaFoldDB" id="A0A1I7ZU99"/>
<accession>A0A1I7ZU99</accession>
<evidence type="ECO:0000256" key="1">
    <source>
        <dbReference type="SAM" id="MobiDB-lite"/>
    </source>
</evidence>
<protein>
    <submittedName>
        <fullName evidence="3">SEP domain-containing protein</fullName>
    </submittedName>
</protein>